<sequence length="178" mass="20210">MNRATAEKVVTWLASSLCGAAQFFVAQNNASCRETAGRLRPQNRRLHPVSAKSAKKKDTLEFWRWMKELYNWSQRARNNLPGNPRAPDMDVYLRWIFEAWNALPDEAIAKSFKNCGITTANDGSEDHKIACFRPTGAAPMGLDILRKAREESDIELIVLEEEDLEENILNGLDDMVID</sequence>
<feature type="signal peptide" evidence="1">
    <location>
        <begin position="1"/>
        <end position="20"/>
    </location>
</feature>
<evidence type="ECO:0008006" key="4">
    <source>
        <dbReference type="Google" id="ProtNLM"/>
    </source>
</evidence>
<organism evidence="2 3">
    <name type="scientific">Ditylenchus destructor</name>
    <dbReference type="NCBI Taxonomy" id="166010"/>
    <lineage>
        <taxon>Eukaryota</taxon>
        <taxon>Metazoa</taxon>
        <taxon>Ecdysozoa</taxon>
        <taxon>Nematoda</taxon>
        <taxon>Chromadorea</taxon>
        <taxon>Rhabditida</taxon>
        <taxon>Tylenchina</taxon>
        <taxon>Tylenchomorpha</taxon>
        <taxon>Sphaerularioidea</taxon>
        <taxon>Anguinidae</taxon>
        <taxon>Anguininae</taxon>
        <taxon>Ditylenchus</taxon>
    </lineage>
</organism>
<proteinExistence type="predicted"/>
<dbReference type="EMBL" id="JAKKPZ010000004">
    <property type="protein sequence ID" value="KAI1721892.1"/>
    <property type="molecule type" value="Genomic_DNA"/>
</dbReference>
<evidence type="ECO:0000313" key="3">
    <source>
        <dbReference type="Proteomes" id="UP001201812"/>
    </source>
</evidence>
<name>A0AAD4NBI2_9BILA</name>
<dbReference type="AlphaFoldDB" id="A0AAD4NBI2"/>
<evidence type="ECO:0000313" key="2">
    <source>
        <dbReference type="EMBL" id="KAI1721892.1"/>
    </source>
</evidence>
<feature type="chain" id="PRO_5042208681" description="DDE-1 domain-containing protein" evidence="1">
    <location>
        <begin position="21"/>
        <end position="178"/>
    </location>
</feature>
<keyword evidence="1" id="KW-0732">Signal</keyword>
<accession>A0AAD4NBI2</accession>
<gene>
    <name evidence="2" type="ORF">DdX_04179</name>
</gene>
<dbReference type="Proteomes" id="UP001201812">
    <property type="component" value="Unassembled WGS sequence"/>
</dbReference>
<protein>
    <recommendedName>
        <fullName evidence="4">DDE-1 domain-containing protein</fullName>
    </recommendedName>
</protein>
<reference evidence="2" key="1">
    <citation type="submission" date="2022-01" db="EMBL/GenBank/DDBJ databases">
        <title>Genome Sequence Resource for Two Populations of Ditylenchus destructor, the Migratory Endoparasitic Phytonematode.</title>
        <authorList>
            <person name="Zhang H."/>
            <person name="Lin R."/>
            <person name="Xie B."/>
        </authorList>
    </citation>
    <scope>NUCLEOTIDE SEQUENCE</scope>
    <source>
        <strain evidence="2">BazhouSP</strain>
    </source>
</reference>
<keyword evidence="3" id="KW-1185">Reference proteome</keyword>
<evidence type="ECO:0000256" key="1">
    <source>
        <dbReference type="SAM" id="SignalP"/>
    </source>
</evidence>
<comment type="caution">
    <text evidence="2">The sequence shown here is derived from an EMBL/GenBank/DDBJ whole genome shotgun (WGS) entry which is preliminary data.</text>
</comment>